<evidence type="ECO:0000256" key="16">
    <source>
        <dbReference type="SAM" id="Phobius"/>
    </source>
</evidence>
<organism evidence="18 19">
    <name type="scientific">[Torrubiella] hemipterigena</name>
    <dbReference type="NCBI Taxonomy" id="1531966"/>
    <lineage>
        <taxon>Eukaryota</taxon>
        <taxon>Fungi</taxon>
        <taxon>Dikarya</taxon>
        <taxon>Ascomycota</taxon>
        <taxon>Pezizomycotina</taxon>
        <taxon>Sordariomycetes</taxon>
        <taxon>Hypocreomycetidae</taxon>
        <taxon>Hypocreales</taxon>
        <taxon>Clavicipitaceae</taxon>
        <taxon>Clavicipitaceae incertae sedis</taxon>
        <taxon>'Torrubiella' clade</taxon>
    </lineage>
</organism>
<keyword evidence="14" id="KW-0479">Metal-binding</keyword>
<feature type="disulfide bond" evidence="14">
    <location>
        <begin position="60"/>
        <end position="93"/>
    </location>
</feature>
<dbReference type="PANTHER" id="PTHR33048">
    <property type="entry name" value="PTH11-LIKE INTEGRAL MEMBRANE PROTEIN (AFU_ORTHOLOGUE AFUA_5G11245)"/>
    <property type="match status" value="1"/>
</dbReference>
<feature type="transmembrane region" description="Helical" evidence="16">
    <location>
        <begin position="104"/>
        <end position="125"/>
    </location>
</feature>
<sequence>MKLTNYLPWLVMIRPSWADSQPTTSDIVAALASAPPCAVACFTPALKASGCAMTDAVCICQSEKIKAALAACLTKQCTMKQALATLNSTTTACKLPIRSRTSEYIRVSNTFGIITAAFVAQRFVFKIWANIEIGFDDWFALITTLIGVPVTVINAHGVTANGLGRDIWTLSYENITSFIFYFFLLEVLYFAAVSTLKLSLLFFYKRIFPSPTVQKLLYGTIVFDCLLGIAFTLVAIFQCAPINYYWDRWDGEHTGQCMNINVIAWSNAGISIGLDLWVLAIPLWQLYGLELDLRKKISVALMFCVGTFVTVVSILRLKSLVNFGVETLNPTWEFFDVGIWSTVEINVGIICVCLPTFRLLLVRFFPFLRGTLKRTYASATGRSGSRRPRKSSHLPLGSPSVSRVDASVTPSPGPPDGKSMGIMYQRSYEVDVEHSDAHWVHLQDMYKGQAKKDWEAV</sequence>
<evidence type="ECO:0000256" key="1">
    <source>
        <dbReference type="ARBA" id="ARBA00004141"/>
    </source>
</evidence>
<evidence type="ECO:0000313" key="19">
    <source>
        <dbReference type="Proteomes" id="UP000039046"/>
    </source>
</evidence>
<feature type="transmembrane region" description="Helical" evidence="16">
    <location>
        <begin position="178"/>
        <end position="204"/>
    </location>
</feature>
<feature type="transmembrane region" description="Helical" evidence="16">
    <location>
        <begin position="264"/>
        <end position="287"/>
    </location>
</feature>
<dbReference type="GO" id="GO:0005576">
    <property type="term" value="C:extracellular region"/>
    <property type="evidence" value="ECO:0007669"/>
    <property type="project" value="UniProtKB-SubCell"/>
</dbReference>
<keyword evidence="19" id="KW-1185">Reference proteome</keyword>
<accession>A0A0A1THP1</accession>
<reference evidence="18 19" key="1">
    <citation type="journal article" date="2015" name="Genome Announc.">
        <title>Draft Genome Sequence and Gene Annotation of the Entomopathogenic Fungus Verticillium hemipterigenum.</title>
        <authorList>
            <person name="Horn F."/>
            <person name="Habel A."/>
            <person name="Scharf D.H."/>
            <person name="Dworschak J."/>
            <person name="Brakhage A.A."/>
            <person name="Guthke R."/>
            <person name="Hertweck C."/>
            <person name="Linde J."/>
        </authorList>
    </citation>
    <scope>NUCLEOTIDE SEQUENCE [LARGE SCALE GENOMIC DNA]</scope>
</reference>
<keyword evidence="14" id="KW-0349">Heme</keyword>
<feature type="transmembrane region" description="Helical" evidence="16">
    <location>
        <begin position="337"/>
        <end position="361"/>
    </location>
</feature>
<feature type="transmembrane region" description="Helical" evidence="16">
    <location>
        <begin position="299"/>
        <end position="317"/>
    </location>
</feature>
<keyword evidence="5" id="KW-0964">Secreted</keyword>
<evidence type="ECO:0000256" key="15">
    <source>
        <dbReference type="SAM" id="MobiDB-lite"/>
    </source>
</evidence>
<dbReference type="SMART" id="SM00747">
    <property type="entry name" value="CFEM"/>
    <property type="match status" value="1"/>
</dbReference>
<comment type="subcellular location">
    <subcellularLocation>
        <location evidence="2">Membrane</location>
        <topology evidence="2">Lipid-anchor</topology>
        <topology evidence="2">GPI-anchor</topology>
    </subcellularLocation>
    <subcellularLocation>
        <location evidence="1">Membrane</location>
        <topology evidence="1">Multi-pass membrane protein</topology>
    </subcellularLocation>
    <subcellularLocation>
        <location evidence="3">Secreted</location>
    </subcellularLocation>
</comment>
<dbReference type="STRING" id="1531966.A0A0A1THP1"/>
<evidence type="ECO:0000256" key="10">
    <source>
        <dbReference type="ARBA" id="ARBA00023136"/>
    </source>
</evidence>
<evidence type="ECO:0000256" key="2">
    <source>
        <dbReference type="ARBA" id="ARBA00004589"/>
    </source>
</evidence>
<keyword evidence="12" id="KW-0449">Lipoprotein</keyword>
<feature type="disulfide bond" evidence="14">
    <location>
        <begin position="41"/>
        <end position="72"/>
    </location>
</feature>
<feature type="disulfide bond" evidence="14">
    <location>
        <begin position="51"/>
        <end position="58"/>
    </location>
</feature>
<evidence type="ECO:0000256" key="11">
    <source>
        <dbReference type="ARBA" id="ARBA00023157"/>
    </source>
</evidence>
<evidence type="ECO:0000256" key="13">
    <source>
        <dbReference type="ARBA" id="ARBA00038359"/>
    </source>
</evidence>
<evidence type="ECO:0000256" key="8">
    <source>
        <dbReference type="ARBA" id="ARBA00022729"/>
    </source>
</evidence>
<keyword evidence="6" id="KW-0336">GPI-anchor</keyword>
<evidence type="ECO:0000256" key="6">
    <source>
        <dbReference type="ARBA" id="ARBA00022622"/>
    </source>
</evidence>
<dbReference type="HOGENOM" id="CLU_028200_6_3_1"/>
<proteinExistence type="inferred from homology"/>
<comment type="similarity">
    <text evidence="4">Belongs to the RBT5 family.</text>
</comment>
<name>A0A0A1THP1_9HYPO</name>
<keyword evidence="10 16" id="KW-0472">Membrane</keyword>
<keyword evidence="14" id="KW-0408">Iron</keyword>
<dbReference type="GO" id="GO:0046872">
    <property type="term" value="F:metal ion binding"/>
    <property type="evidence" value="ECO:0007669"/>
    <property type="project" value="UniProtKB-UniRule"/>
</dbReference>
<feature type="transmembrane region" description="Helical" evidence="16">
    <location>
        <begin position="216"/>
        <end position="244"/>
    </location>
</feature>
<evidence type="ECO:0000256" key="12">
    <source>
        <dbReference type="ARBA" id="ARBA00023288"/>
    </source>
</evidence>
<dbReference type="PROSITE" id="PS52012">
    <property type="entry name" value="CFEM"/>
    <property type="match status" value="1"/>
</dbReference>
<evidence type="ECO:0000256" key="4">
    <source>
        <dbReference type="ARBA" id="ARBA00010031"/>
    </source>
</evidence>
<dbReference type="Pfam" id="PF05730">
    <property type="entry name" value="CFEM"/>
    <property type="match status" value="1"/>
</dbReference>
<dbReference type="InterPro" id="IPR049326">
    <property type="entry name" value="Rhodopsin_dom_fungi"/>
</dbReference>
<dbReference type="PANTHER" id="PTHR33048:SF143">
    <property type="entry name" value="EXTRACELLULAR MEMBRANE PROTEIN CFEM DOMAIN-CONTAINING PROTEIN-RELATED"/>
    <property type="match status" value="1"/>
</dbReference>
<evidence type="ECO:0000256" key="7">
    <source>
        <dbReference type="ARBA" id="ARBA00022692"/>
    </source>
</evidence>
<keyword evidence="6" id="KW-0325">Glycoprotein</keyword>
<comment type="similarity">
    <text evidence="13">Belongs to the SAT4 family.</text>
</comment>
<evidence type="ECO:0000256" key="9">
    <source>
        <dbReference type="ARBA" id="ARBA00022989"/>
    </source>
</evidence>
<feature type="domain" description="CFEM" evidence="17">
    <location>
        <begin position="9"/>
        <end position="120"/>
    </location>
</feature>
<evidence type="ECO:0000256" key="5">
    <source>
        <dbReference type="ARBA" id="ARBA00022525"/>
    </source>
</evidence>
<evidence type="ECO:0000313" key="18">
    <source>
        <dbReference type="EMBL" id="CEJ90045.1"/>
    </source>
</evidence>
<protein>
    <recommendedName>
        <fullName evidence="17">CFEM domain-containing protein</fullName>
    </recommendedName>
</protein>
<feature type="transmembrane region" description="Helical" evidence="16">
    <location>
        <begin position="137"/>
        <end position="158"/>
    </location>
</feature>
<dbReference type="Proteomes" id="UP000039046">
    <property type="component" value="Unassembled WGS sequence"/>
</dbReference>
<keyword evidence="9 16" id="KW-1133">Transmembrane helix</keyword>
<keyword evidence="8" id="KW-0732">Signal</keyword>
<feature type="binding site" description="axial binding residue" evidence="14">
    <location>
        <position position="55"/>
    </location>
    <ligand>
        <name>heme</name>
        <dbReference type="ChEBI" id="CHEBI:30413"/>
    </ligand>
    <ligandPart>
        <name>Fe</name>
        <dbReference type="ChEBI" id="CHEBI:18248"/>
    </ligandPart>
</feature>
<feature type="disulfide bond" evidence="14">
    <location>
        <begin position="37"/>
        <end position="77"/>
    </location>
</feature>
<dbReference type="OrthoDB" id="2496787at2759"/>
<dbReference type="EMBL" id="CDHN01000003">
    <property type="protein sequence ID" value="CEJ90045.1"/>
    <property type="molecule type" value="Genomic_DNA"/>
</dbReference>
<dbReference type="InterPro" id="IPR052337">
    <property type="entry name" value="SAT4-like"/>
</dbReference>
<evidence type="ECO:0000256" key="14">
    <source>
        <dbReference type="PROSITE-ProRule" id="PRU01356"/>
    </source>
</evidence>
<gene>
    <name evidence="18" type="ORF">VHEMI05854</name>
</gene>
<dbReference type="AlphaFoldDB" id="A0A0A1THP1"/>
<evidence type="ECO:0000259" key="17">
    <source>
        <dbReference type="PROSITE" id="PS52012"/>
    </source>
</evidence>
<dbReference type="InterPro" id="IPR008427">
    <property type="entry name" value="Extracellular_membr_CFEM_dom"/>
</dbReference>
<dbReference type="GO" id="GO:0098552">
    <property type="term" value="C:side of membrane"/>
    <property type="evidence" value="ECO:0007669"/>
    <property type="project" value="UniProtKB-KW"/>
</dbReference>
<keyword evidence="7 16" id="KW-0812">Transmembrane</keyword>
<feature type="region of interest" description="Disordered" evidence="15">
    <location>
        <begin position="379"/>
        <end position="420"/>
    </location>
</feature>
<dbReference type="Pfam" id="PF20684">
    <property type="entry name" value="Fung_rhodopsin"/>
    <property type="match status" value="1"/>
</dbReference>
<keyword evidence="11 14" id="KW-1015">Disulfide bond</keyword>
<evidence type="ECO:0000256" key="3">
    <source>
        <dbReference type="ARBA" id="ARBA00004613"/>
    </source>
</evidence>